<dbReference type="GO" id="GO:0030288">
    <property type="term" value="C:outer membrane-bounded periplasmic space"/>
    <property type="evidence" value="ECO:0007669"/>
    <property type="project" value="TreeGrafter"/>
</dbReference>
<evidence type="ECO:0000259" key="4">
    <source>
        <dbReference type="Pfam" id="PF02872"/>
    </source>
</evidence>
<name>A0A1H5TZS1_9RHOB</name>
<proteinExistence type="inferred from homology"/>
<dbReference type="AlphaFoldDB" id="A0A1H5TZS1"/>
<evidence type="ECO:0000256" key="1">
    <source>
        <dbReference type="ARBA" id="ARBA00022729"/>
    </source>
</evidence>
<sequence length="635" mass="67216">MDRSSARICQEPSVRARLRLLATTDLHMHLTGFDYNLDRPDPFVGLTRVATLIRQARAEAAAMRAGVLLFDNGDALQGTALADLAIGRTRGRHPLMGALAELGYDAIGLGNHDFDFGLDRLRDVLAQAPCPVIGSNLAAAEPGALGSIKPHAVLERTLPTATGVRVGVISLLPPQTMQWNAHWLVGRMTVGDMLQAARRAVAELRRQGADLVVALAHGGLGGEEPRTGMENPVIPLAALEGVDAIVAGHTHLVFPGPRHAGVPEASGPVDHGAGTVHGVPVVMAGSAGSHLGVIDLELERSGSGRWTVTCARSELRPVARRTPEGATESATEEDPRLLRLLRRDHEATRARLARPVGRVGRPLHSYFSFVAEDRATALVAAAQAAALRPHLADSPAHGLPVLSAAAPARSGGRAGPFAYTDIPAGDVSLRHVIALCPHENTLCAVILTGAQIRDWLEHAAGLFNRVRPGGQGQALIDPSFPGHDFDILHGLDWIVDPSRPRRFGDDGRLLDCDGGRIRALRHAGRPVRPDERFVVALNSYRAAGGGHVAALDGAKELPLPRITIRDAVADYISGRLARDALEDIGPAWRFAAMPGTTVTVPTGPGAAAHLHELEGTGIRVQGPDAQGFLRLVVPL</sequence>
<dbReference type="GO" id="GO:0000166">
    <property type="term" value="F:nucleotide binding"/>
    <property type="evidence" value="ECO:0007669"/>
    <property type="project" value="UniProtKB-KW"/>
</dbReference>
<dbReference type="SUPFAM" id="SSF55816">
    <property type="entry name" value="5'-nucleotidase (syn. UDP-sugar hydrolase), C-terminal domain"/>
    <property type="match status" value="1"/>
</dbReference>
<dbReference type="InterPro" id="IPR036907">
    <property type="entry name" value="5'-Nucleotdase_C_sf"/>
</dbReference>
<dbReference type="Gene3D" id="3.90.780.10">
    <property type="entry name" value="5'-Nucleotidase, C-terminal domain"/>
    <property type="match status" value="1"/>
</dbReference>
<keyword evidence="2" id="KW-0378">Hydrolase</keyword>
<evidence type="ECO:0000313" key="6">
    <source>
        <dbReference type="Proteomes" id="UP000236742"/>
    </source>
</evidence>
<dbReference type="Gene3D" id="3.60.21.10">
    <property type="match status" value="1"/>
</dbReference>
<evidence type="ECO:0000313" key="5">
    <source>
        <dbReference type="EMBL" id="SEF68283.1"/>
    </source>
</evidence>
<dbReference type="InterPro" id="IPR029052">
    <property type="entry name" value="Metallo-depent_PP-like"/>
</dbReference>
<dbReference type="PANTHER" id="PTHR11575:SF6">
    <property type="entry name" value="2',3'-CYCLIC-NUCLEOTIDE 2'-PHOSPHODIESTERASE_3'-NUCLEOTIDASE"/>
    <property type="match status" value="1"/>
</dbReference>
<dbReference type="Pfam" id="PF02872">
    <property type="entry name" value="5_nucleotid_C"/>
    <property type="match status" value="1"/>
</dbReference>
<keyword evidence="2" id="KW-0547">Nucleotide-binding</keyword>
<dbReference type="GO" id="GO:0009166">
    <property type="term" value="P:nucleotide catabolic process"/>
    <property type="evidence" value="ECO:0007669"/>
    <property type="project" value="InterPro"/>
</dbReference>
<gene>
    <name evidence="5" type="ORF">SAMN05421751_103123</name>
</gene>
<reference evidence="5 6" key="1">
    <citation type="submission" date="2016-10" db="EMBL/GenBank/DDBJ databases">
        <authorList>
            <person name="de Groot N.N."/>
        </authorList>
    </citation>
    <scope>NUCLEOTIDE SEQUENCE [LARGE SCALE GENOMIC DNA]</scope>
    <source>
        <strain evidence="5 6">DSM 23413</strain>
    </source>
</reference>
<dbReference type="OrthoDB" id="9803927at2"/>
<dbReference type="PRINTS" id="PR01607">
    <property type="entry name" value="APYRASEFAMLY"/>
</dbReference>
<feature type="domain" description="5'-Nucleotidase C-terminal" evidence="4">
    <location>
        <begin position="418"/>
        <end position="551"/>
    </location>
</feature>
<accession>A0A1H5TZS1</accession>
<dbReference type="EMBL" id="FNVD01000003">
    <property type="protein sequence ID" value="SEF68283.1"/>
    <property type="molecule type" value="Genomic_DNA"/>
</dbReference>
<dbReference type="Proteomes" id="UP000236742">
    <property type="component" value="Unassembled WGS sequence"/>
</dbReference>
<feature type="domain" description="Calcineurin-like phosphoesterase" evidence="3">
    <location>
        <begin position="18"/>
        <end position="251"/>
    </location>
</feature>
<dbReference type="InterPro" id="IPR006179">
    <property type="entry name" value="5_nucleotidase/apyrase"/>
</dbReference>
<keyword evidence="6" id="KW-1185">Reference proteome</keyword>
<evidence type="ECO:0000256" key="2">
    <source>
        <dbReference type="RuleBase" id="RU362119"/>
    </source>
</evidence>
<protein>
    <submittedName>
        <fullName evidence="5">2',3'-cyclic-nucleotide 2'-phosphodiesterase / 3'-nucleotidase</fullName>
    </submittedName>
</protein>
<dbReference type="InterPro" id="IPR008334">
    <property type="entry name" value="5'-Nucleotdase_C"/>
</dbReference>
<comment type="similarity">
    <text evidence="2">Belongs to the 5'-nucleotidase family.</text>
</comment>
<dbReference type="PANTHER" id="PTHR11575">
    <property type="entry name" value="5'-NUCLEOTIDASE-RELATED"/>
    <property type="match status" value="1"/>
</dbReference>
<evidence type="ECO:0000259" key="3">
    <source>
        <dbReference type="Pfam" id="PF00149"/>
    </source>
</evidence>
<dbReference type="Pfam" id="PF00149">
    <property type="entry name" value="Metallophos"/>
    <property type="match status" value="1"/>
</dbReference>
<keyword evidence="1" id="KW-0732">Signal</keyword>
<dbReference type="GO" id="GO:0016787">
    <property type="term" value="F:hydrolase activity"/>
    <property type="evidence" value="ECO:0007669"/>
    <property type="project" value="UniProtKB-KW"/>
</dbReference>
<dbReference type="InterPro" id="IPR004843">
    <property type="entry name" value="Calcineurin-like_PHP"/>
</dbReference>
<dbReference type="SUPFAM" id="SSF56300">
    <property type="entry name" value="Metallo-dependent phosphatases"/>
    <property type="match status" value="1"/>
</dbReference>
<dbReference type="RefSeq" id="WP_160114846.1">
    <property type="nucleotide sequence ID" value="NZ_FNVD01000003.1"/>
</dbReference>
<organism evidence="5 6">
    <name type="scientific">Jhaorihella thermophila</name>
    <dbReference type="NCBI Taxonomy" id="488547"/>
    <lineage>
        <taxon>Bacteria</taxon>
        <taxon>Pseudomonadati</taxon>
        <taxon>Pseudomonadota</taxon>
        <taxon>Alphaproteobacteria</taxon>
        <taxon>Rhodobacterales</taxon>
        <taxon>Paracoccaceae</taxon>
        <taxon>Jhaorihella</taxon>
    </lineage>
</organism>